<evidence type="ECO:0000313" key="3">
    <source>
        <dbReference type="Proteomes" id="UP000289954"/>
    </source>
</evidence>
<sequence>MPLFPSDAVTIGRSRDSPSTTSWTGAVMTSDMWFLPAATLAQGVRWASGGVGSCGLIGQLRGPSLASIDGTCG</sequence>
<proteinExistence type="predicted"/>
<gene>
    <name evidence="2" type="ORF">CBZ_07720</name>
</gene>
<protein>
    <submittedName>
        <fullName evidence="2">Uncharacterized protein</fullName>
    </submittedName>
</protein>
<dbReference type="EMBL" id="BIMR01000040">
    <property type="protein sequence ID" value="GCE75716.1"/>
    <property type="molecule type" value="Genomic_DNA"/>
</dbReference>
<organism evidence="2 3">
    <name type="scientific">Cellulomonas biazotea</name>
    <dbReference type="NCBI Taxonomy" id="1709"/>
    <lineage>
        <taxon>Bacteria</taxon>
        <taxon>Bacillati</taxon>
        <taxon>Actinomycetota</taxon>
        <taxon>Actinomycetes</taxon>
        <taxon>Micrococcales</taxon>
        <taxon>Cellulomonadaceae</taxon>
        <taxon>Cellulomonas</taxon>
    </lineage>
</organism>
<name>A0A402DNP5_9CELL</name>
<dbReference type="Proteomes" id="UP000289954">
    <property type="component" value="Unassembled WGS sequence"/>
</dbReference>
<keyword evidence="3" id="KW-1185">Reference proteome</keyword>
<accession>A0A402DNP5</accession>
<evidence type="ECO:0000313" key="2">
    <source>
        <dbReference type="EMBL" id="GCE75716.1"/>
    </source>
</evidence>
<evidence type="ECO:0000256" key="1">
    <source>
        <dbReference type="SAM" id="MobiDB-lite"/>
    </source>
</evidence>
<comment type="caution">
    <text evidence="2">The sequence shown here is derived from an EMBL/GenBank/DDBJ whole genome shotgun (WGS) entry which is preliminary data.</text>
</comment>
<reference evidence="2 3" key="1">
    <citation type="submission" date="2019-01" db="EMBL/GenBank/DDBJ databases">
        <title>Draft genome sequence of Cellulomonas takizawaensis strain TKZ-21.</title>
        <authorList>
            <person name="Yamamura H."/>
            <person name="Hayashi T."/>
            <person name="Hamada M."/>
            <person name="Serisawa Y."/>
            <person name="Matsuyama K."/>
            <person name="Nakagawa Y."/>
            <person name="Otoguro M."/>
            <person name="Yanagida F."/>
            <person name="Hayakawa M."/>
        </authorList>
    </citation>
    <scope>NUCLEOTIDE SEQUENCE [LARGE SCALE GENOMIC DNA]</scope>
    <source>
        <strain evidence="2 3">NBRC12680</strain>
    </source>
</reference>
<feature type="region of interest" description="Disordered" evidence="1">
    <location>
        <begin position="1"/>
        <end position="22"/>
    </location>
</feature>
<dbReference type="AlphaFoldDB" id="A0A402DNP5"/>